<feature type="compositionally biased region" description="Basic and acidic residues" evidence="1">
    <location>
        <begin position="52"/>
        <end position="77"/>
    </location>
</feature>
<feature type="compositionally biased region" description="Basic and acidic residues" evidence="1">
    <location>
        <begin position="94"/>
        <end position="108"/>
    </location>
</feature>
<gene>
    <name evidence="2" type="ORF">GCM10022402_01660</name>
</gene>
<dbReference type="Pfam" id="PF14013">
    <property type="entry name" value="MT0933_antitox"/>
    <property type="match status" value="1"/>
</dbReference>
<evidence type="ECO:0000256" key="1">
    <source>
        <dbReference type="SAM" id="MobiDB-lite"/>
    </source>
</evidence>
<protein>
    <recommendedName>
        <fullName evidence="4">MT0933-like antitoxin protein</fullName>
    </recommendedName>
</protein>
<feature type="compositionally biased region" description="Basic and acidic residues" evidence="1">
    <location>
        <begin position="33"/>
        <end position="44"/>
    </location>
</feature>
<accession>A0ABP7EZB4</accession>
<feature type="compositionally biased region" description="Acidic residues" evidence="1">
    <location>
        <begin position="80"/>
        <end position="93"/>
    </location>
</feature>
<reference evidence="3" key="1">
    <citation type="journal article" date="2019" name="Int. J. Syst. Evol. Microbiol.">
        <title>The Global Catalogue of Microorganisms (GCM) 10K type strain sequencing project: providing services to taxonomists for standard genome sequencing and annotation.</title>
        <authorList>
            <consortium name="The Broad Institute Genomics Platform"/>
            <consortium name="The Broad Institute Genome Sequencing Center for Infectious Disease"/>
            <person name="Wu L."/>
            <person name="Ma J."/>
        </authorList>
    </citation>
    <scope>NUCLEOTIDE SEQUENCE [LARGE SCALE GENOMIC DNA]</scope>
    <source>
        <strain evidence="3">JCM 17137</strain>
    </source>
</reference>
<sequence>MTARPVGSGAAKDHRRQYNCEGIVMAGLGEAFDKAKKTASEHSEQVSQGAEKVGEFVKEKTGGKYDEQIDKATEKATDYLTDDQQDQQDESDEPREQQGEAAEREQNK</sequence>
<proteinExistence type="predicted"/>
<name>A0ABP7EZB4_9ACTN</name>
<comment type="caution">
    <text evidence="2">The sequence shown here is derived from an EMBL/GenBank/DDBJ whole genome shotgun (WGS) entry which is preliminary data.</text>
</comment>
<dbReference type="Proteomes" id="UP001500908">
    <property type="component" value="Unassembled WGS sequence"/>
</dbReference>
<feature type="region of interest" description="Disordered" evidence="1">
    <location>
        <begin position="33"/>
        <end position="108"/>
    </location>
</feature>
<evidence type="ECO:0008006" key="4">
    <source>
        <dbReference type="Google" id="ProtNLM"/>
    </source>
</evidence>
<evidence type="ECO:0000313" key="2">
    <source>
        <dbReference type="EMBL" id="GAA3724700.1"/>
    </source>
</evidence>
<organism evidence="2 3">
    <name type="scientific">Salinactinospora qingdaonensis</name>
    <dbReference type="NCBI Taxonomy" id="702744"/>
    <lineage>
        <taxon>Bacteria</taxon>
        <taxon>Bacillati</taxon>
        <taxon>Actinomycetota</taxon>
        <taxon>Actinomycetes</taxon>
        <taxon>Streptosporangiales</taxon>
        <taxon>Nocardiopsidaceae</taxon>
        <taxon>Salinactinospora</taxon>
    </lineage>
</organism>
<keyword evidence="3" id="KW-1185">Reference proteome</keyword>
<evidence type="ECO:0000313" key="3">
    <source>
        <dbReference type="Proteomes" id="UP001500908"/>
    </source>
</evidence>
<dbReference type="EMBL" id="BAABDD010000001">
    <property type="protein sequence ID" value="GAA3724700.1"/>
    <property type="molecule type" value="Genomic_DNA"/>
</dbReference>
<dbReference type="InterPro" id="IPR028037">
    <property type="entry name" value="Antitoxin_Rv0909/MT0933"/>
</dbReference>
<dbReference type="RefSeq" id="WP_344966289.1">
    <property type="nucleotide sequence ID" value="NZ_BAABDD010000001.1"/>
</dbReference>